<feature type="region of interest" description="Disordered" evidence="4">
    <location>
        <begin position="100"/>
        <end position="127"/>
    </location>
</feature>
<dbReference type="InterPro" id="IPR001680">
    <property type="entry name" value="WD40_rpt"/>
</dbReference>
<keyword evidence="7" id="KW-1185">Reference proteome</keyword>
<evidence type="ECO:0000256" key="1">
    <source>
        <dbReference type="ARBA" id="ARBA00022574"/>
    </source>
</evidence>
<dbReference type="SUPFAM" id="SSF52540">
    <property type="entry name" value="P-loop containing nucleoside triphosphate hydrolases"/>
    <property type="match status" value="1"/>
</dbReference>
<feature type="domain" description="NACHT" evidence="5">
    <location>
        <begin position="349"/>
        <end position="501"/>
    </location>
</feature>
<name>A0AAD7CD30_MYCRO</name>
<dbReference type="InterPro" id="IPR015943">
    <property type="entry name" value="WD40/YVTN_repeat-like_dom_sf"/>
</dbReference>
<dbReference type="PANTHER" id="PTHR22847:SF637">
    <property type="entry name" value="WD REPEAT DOMAIN 5B"/>
    <property type="match status" value="1"/>
</dbReference>
<feature type="repeat" description="WD" evidence="3">
    <location>
        <begin position="939"/>
        <end position="980"/>
    </location>
</feature>
<dbReference type="PANTHER" id="PTHR22847">
    <property type="entry name" value="WD40 REPEAT PROTEIN"/>
    <property type="match status" value="1"/>
</dbReference>
<sequence length="1239" mass="136655">MSPPSPSPTSPSNKPSVTQHAKNLFHKLFHNRLKESSSKKANASVPTFVYEDTDNAAGAHGLRSRPRASLSDLCTPEQAMNALILGSLAGKVGAPSLLVPGSASPGMGSNQNTTGTTMKPHDTTSAAALPDLNSPAQAGPAQCSTPKANAKIAWHGFKLAAKTAETFVDGTPFKIPIAVINKVFSTGLFTYKCIPGYYRQQGARGGAPVTSRRTLECCQRGLDTKAPSQRHPTHSAALLQAANKLQNMHDEGLFKRILQRDEHPKELADIFRRVDEATKNFQLELNLANFKQLNTVKNDVEVSRLHNLRPIVEARYGGLDRDTCIGDTREDIIKDIISWCKDTSPGTPSLYWLSGMAGTGKSTIASTICEQLAGDGDASRLAASFFCSRQSEAGRRRGNIIPTIAHELALRLPSFRRAVLDANLDANLPLLKHHLRDLLIKPWDASIGDREGLPPLVVVIDALDELENSDGSSFLEDILKEIAKHPDHLSGLKLFATSRNDPRIVEIGKTLSSDTVYHLEEVPIDTANKDINTYLEASLPGLPLDQIHCLTEQTSGLFIYAATVVRIIKPDKRNPPVASIQRKRLQALINAWPDKSQRAFGSSLIDHLYEDILRQYFCDRDMTEINQKSSLSVLHTVLCAQEPIQVSDIPQLWTMLDMEEDAVLRVVESLHSVLYIKSGRIYSYHKSFLDFMFDATRFSDQELAAICCPPRDIELRLATSCFQLMESLRFNICNLPSSFLDDSEVPGLSTVFDSNISSPLRYACRHWAAHLSKIPAGGQEMRQDIIERMQDWLYGRVLFWMEVMNLLDVVGECYHALVAARRWLGPDQIDIFKNLTIAENLVAIFGTNIIRNSTPHLYISGLAGASQDSELIERWHTRFPGIPTVVSILRSGRLLSRLQHDDTVNSVAFSSDGSRAISGSSDKTIRIWDVSTGKQLQQLDGHDHWVNSVAFSSDGSRAISGSYDNTIRIWDISTGKQLQQLDGHDRVVNSVTFSSDGSRAISGSRDNTIRIWDVSTGKQLQQLDGHNDWVRSVAFSSDGLRAISGSRDNTSRIWDVSTGKQLQQLDGHNDSVNSVAFSSDGSRAISGSRDNTIRIWDVSTGKQLQQLDGHDDWVNSVAFSSDGSCAISGSDDRTIRIWDVSTGKQLQQLDGHNHRVNSVAFSSDGSRAISGSDDNTIRIWDVSTGKQLQQLDGHNDWVNSVAFSSDGSRAISGSRDNTIRIWDVSTGKQLQQLDGHNDW</sequence>
<keyword evidence="2" id="KW-0677">Repeat</keyword>
<proteinExistence type="predicted"/>
<feature type="repeat" description="WD" evidence="3">
    <location>
        <begin position="1065"/>
        <end position="1106"/>
    </location>
</feature>
<evidence type="ECO:0000256" key="2">
    <source>
        <dbReference type="ARBA" id="ARBA00022737"/>
    </source>
</evidence>
<feature type="repeat" description="WD" evidence="3">
    <location>
        <begin position="1023"/>
        <end position="1064"/>
    </location>
</feature>
<dbReference type="InterPro" id="IPR056884">
    <property type="entry name" value="NPHP3-like_N"/>
</dbReference>
<dbReference type="PROSITE" id="PS50294">
    <property type="entry name" value="WD_REPEATS_REGION"/>
    <property type="match status" value="8"/>
</dbReference>
<evidence type="ECO:0000256" key="3">
    <source>
        <dbReference type="PROSITE-ProRule" id="PRU00221"/>
    </source>
</evidence>
<accession>A0AAD7CD30</accession>
<gene>
    <name evidence="6" type="ORF">B0H17DRAFT_449230</name>
</gene>
<dbReference type="Gene3D" id="2.130.10.10">
    <property type="entry name" value="YVTN repeat-like/Quinoprotein amine dehydrogenase"/>
    <property type="match status" value="4"/>
</dbReference>
<dbReference type="Pfam" id="PF00400">
    <property type="entry name" value="WD40"/>
    <property type="match status" value="8"/>
</dbReference>
<dbReference type="PRINTS" id="PR00320">
    <property type="entry name" value="GPROTEINBRPT"/>
</dbReference>
<feature type="repeat" description="WD" evidence="3">
    <location>
        <begin position="1191"/>
        <end position="1232"/>
    </location>
</feature>
<dbReference type="InterPro" id="IPR011047">
    <property type="entry name" value="Quinoprotein_ADH-like_sf"/>
</dbReference>
<dbReference type="EMBL" id="JARKIE010000392">
    <property type="protein sequence ID" value="KAJ7645802.1"/>
    <property type="molecule type" value="Genomic_DNA"/>
</dbReference>
<feature type="repeat" description="WD" evidence="3">
    <location>
        <begin position="897"/>
        <end position="938"/>
    </location>
</feature>
<evidence type="ECO:0000313" key="7">
    <source>
        <dbReference type="Proteomes" id="UP001221757"/>
    </source>
</evidence>
<dbReference type="InterPro" id="IPR019775">
    <property type="entry name" value="WD40_repeat_CS"/>
</dbReference>
<feature type="non-terminal residue" evidence="6">
    <location>
        <position position="1"/>
    </location>
</feature>
<organism evidence="6 7">
    <name type="scientific">Mycena rosella</name>
    <name type="common">Pink bonnet</name>
    <name type="synonym">Agaricus rosellus</name>
    <dbReference type="NCBI Taxonomy" id="1033263"/>
    <lineage>
        <taxon>Eukaryota</taxon>
        <taxon>Fungi</taxon>
        <taxon>Dikarya</taxon>
        <taxon>Basidiomycota</taxon>
        <taxon>Agaricomycotina</taxon>
        <taxon>Agaricomycetes</taxon>
        <taxon>Agaricomycetidae</taxon>
        <taxon>Agaricales</taxon>
        <taxon>Marasmiineae</taxon>
        <taxon>Mycenaceae</taxon>
        <taxon>Mycena</taxon>
    </lineage>
</organism>
<dbReference type="PROSITE" id="PS50837">
    <property type="entry name" value="NACHT"/>
    <property type="match status" value="1"/>
</dbReference>
<evidence type="ECO:0000313" key="6">
    <source>
        <dbReference type="EMBL" id="KAJ7645802.1"/>
    </source>
</evidence>
<dbReference type="InterPro" id="IPR020472">
    <property type="entry name" value="WD40_PAC1"/>
</dbReference>
<evidence type="ECO:0000256" key="4">
    <source>
        <dbReference type="SAM" id="MobiDB-lite"/>
    </source>
</evidence>
<dbReference type="AlphaFoldDB" id="A0AAD7CD30"/>
<feature type="repeat" description="WD" evidence="3">
    <location>
        <begin position="981"/>
        <end position="1022"/>
    </location>
</feature>
<feature type="repeat" description="WD" evidence="3">
    <location>
        <begin position="1107"/>
        <end position="1148"/>
    </location>
</feature>
<comment type="caution">
    <text evidence="6">The sequence shown here is derived from an EMBL/GenBank/DDBJ whole genome shotgun (WGS) entry which is preliminary data.</text>
</comment>
<keyword evidence="1 3" id="KW-0853">WD repeat</keyword>
<dbReference type="PROSITE" id="PS00678">
    <property type="entry name" value="WD_REPEATS_1"/>
    <property type="match status" value="8"/>
</dbReference>
<feature type="compositionally biased region" description="Polar residues" evidence="4">
    <location>
        <begin position="107"/>
        <end position="117"/>
    </location>
</feature>
<dbReference type="InterPro" id="IPR018391">
    <property type="entry name" value="PQQ_b-propeller_rpt"/>
</dbReference>
<dbReference type="SMART" id="SM00320">
    <property type="entry name" value="WD40"/>
    <property type="match status" value="8"/>
</dbReference>
<dbReference type="InterPro" id="IPR007111">
    <property type="entry name" value="NACHT_NTPase"/>
</dbReference>
<dbReference type="InterPro" id="IPR027417">
    <property type="entry name" value="P-loop_NTPase"/>
</dbReference>
<dbReference type="GO" id="GO:1990234">
    <property type="term" value="C:transferase complex"/>
    <property type="evidence" value="ECO:0007669"/>
    <property type="project" value="UniProtKB-ARBA"/>
</dbReference>
<dbReference type="CDD" id="cd00200">
    <property type="entry name" value="WD40"/>
    <property type="match status" value="1"/>
</dbReference>
<dbReference type="SUPFAM" id="SSF50998">
    <property type="entry name" value="Quinoprotein alcohol dehydrogenase-like"/>
    <property type="match status" value="1"/>
</dbReference>
<reference evidence="6" key="1">
    <citation type="submission" date="2023-03" db="EMBL/GenBank/DDBJ databases">
        <title>Massive genome expansion in bonnet fungi (Mycena s.s.) driven by repeated elements and novel gene families across ecological guilds.</title>
        <authorList>
            <consortium name="Lawrence Berkeley National Laboratory"/>
            <person name="Harder C.B."/>
            <person name="Miyauchi S."/>
            <person name="Viragh M."/>
            <person name="Kuo A."/>
            <person name="Thoen E."/>
            <person name="Andreopoulos B."/>
            <person name="Lu D."/>
            <person name="Skrede I."/>
            <person name="Drula E."/>
            <person name="Henrissat B."/>
            <person name="Morin E."/>
            <person name="Kohler A."/>
            <person name="Barry K."/>
            <person name="LaButti K."/>
            <person name="Morin E."/>
            <person name="Salamov A."/>
            <person name="Lipzen A."/>
            <person name="Mereny Z."/>
            <person name="Hegedus B."/>
            <person name="Baldrian P."/>
            <person name="Stursova M."/>
            <person name="Weitz H."/>
            <person name="Taylor A."/>
            <person name="Grigoriev I.V."/>
            <person name="Nagy L.G."/>
            <person name="Martin F."/>
            <person name="Kauserud H."/>
        </authorList>
    </citation>
    <scope>NUCLEOTIDE SEQUENCE</scope>
    <source>
        <strain evidence="6">CBHHK067</strain>
    </source>
</reference>
<dbReference type="GO" id="GO:0005634">
    <property type="term" value="C:nucleus"/>
    <property type="evidence" value="ECO:0007669"/>
    <property type="project" value="TreeGrafter"/>
</dbReference>
<dbReference type="SMART" id="SM00564">
    <property type="entry name" value="PQQ"/>
    <property type="match status" value="7"/>
</dbReference>
<evidence type="ECO:0000259" key="5">
    <source>
        <dbReference type="PROSITE" id="PS50837"/>
    </source>
</evidence>
<dbReference type="Gene3D" id="3.40.50.300">
    <property type="entry name" value="P-loop containing nucleotide triphosphate hydrolases"/>
    <property type="match status" value="1"/>
</dbReference>
<dbReference type="PROSITE" id="PS50082">
    <property type="entry name" value="WD_REPEATS_2"/>
    <property type="match status" value="8"/>
</dbReference>
<protein>
    <recommendedName>
        <fullName evidence="5">NACHT domain-containing protein</fullName>
    </recommendedName>
</protein>
<feature type="repeat" description="WD" evidence="3">
    <location>
        <begin position="1149"/>
        <end position="1190"/>
    </location>
</feature>
<dbReference type="Proteomes" id="UP001221757">
    <property type="component" value="Unassembled WGS sequence"/>
</dbReference>
<dbReference type="Pfam" id="PF24883">
    <property type="entry name" value="NPHP3_N"/>
    <property type="match status" value="1"/>
</dbReference>